<comment type="caution">
    <text evidence="2">The sequence shown here is derived from an EMBL/GenBank/DDBJ whole genome shotgun (WGS) entry which is preliminary data.</text>
</comment>
<gene>
    <name evidence="2" type="ORF">GALL_336730</name>
</gene>
<dbReference type="Gene3D" id="2.60.120.10">
    <property type="entry name" value="Jelly Rolls"/>
    <property type="match status" value="1"/>
</dbReference>
<protein>
    <submittedName>
        <fullName evidence="2">Acetyltransferase Pat</fullName>
        <ecNumber evidence="2">2.3.1.-</ecNumber>
    </submittedName>
</protein>
<dbReference type="GO" id="GO:0005829">
    <property type="term" value="C:cytosol"/>
    <property type="evidence" value="ECO:0007669"/>
    <property type="project" value="TreeGrafter"/>
</dbReference>
<dbReference type="InterPro" id="IPR000595">
    <property type="entry name" value="cNMP-bd_dom"/>
</dbReference>
<dbReference type="PANTHER" id="PTHR24567:SF74">
    <property type="entry name" value="HTH-TYPE TRANSCRIPTIONAL REGULATOR ARCR"/>
    <property type="match status" value="1"/>
</dbReference>
<dbReference type="Pfam" id="PF00027">
    <property type="entry name" value="cNMP_binding"/>
    <property type="match status" value="1"/>
</dbReference>
<evidence type="ECO:0000259" key="1">
    <source>
        <dbReference type="PROSITE" id="PS50042"/>
    </source>
</evidence>
<dbReference type="InterPro" id="IPR014710">
    <property type="entry name" value="RmlC-like_jellyroll"/>
</dbReference>
<dbReference type="PANTHER" id="PTHR24567">
    <property type="entry name" value="CRP FAMILY TRANSCRIPTIONAL REGULATORY PROTEIN"/>
    <property type="match status" value="1"/>
</dbReference>
<dbReference type="SUPFAM" id="SSF51206">
    <property type="entry name" value="cAMP-binding domain-like"/>
    <property type="match status" value="1"/>
</dbReference>
<dbReference type="AlphaFoldDB" id="A0A1J5R465"/>
<dbReference type="GO" id="GO:0016746">
    <property type="term" value="F:acyltransferase activity"/>
    <property type="evidence" value="ECO:0007669"/>
    <property type="project" value="UniProtKB-KW"/>
</dbReference>
<sequence>MSLFRRPRPALTSFALRDWTPRIVEVLLRMPAWLRLSKSEAALLAGYMEIQFVPSGLVFIRQDDPSQTDGMMLLLDGEVSVEKSASQTSDSLVVSIAQPGALLGEMGILNDAPRSASCVAYTDAVLALLTRDALERLVTEFPQIAAKLALGIASRLAERLRSTSSKLSTLSQVTAAMHPTLDASTLAGGLKRSKTRKE</sequence>
<reference evidence="2" key="1">
    <citation type="submission" date="2016-10" db="EMBL/GenBank/DDBJ databases">
        <title>Sequence of Gallionella enrichment culture.</title>
        <authorList>
            <person name="Poehlein A."/>
            <person name="Muehling M."/>
            <person name="Daniel R."/>
        </authorList>
    </citation>
    <scope>NUCLEOTIDE SEQUENCE</scope>
</reference>
<dbReference type="GO" id="GO:0003700">
    <property type="term" value="F:DNA-binding transcription factor activity"/>
    <property type="evidence" value="ECO:0007669"/>
    <property type="project" value="TreeGrafter"/>
</dbReference>
<evidence type="ECO:0000313" key="2">
    <source>
        <dbReference type="EMBL" id="OIQ84507.1"/>
    </source>
</evidence>
<accession>A0A1J5R465</accession>
<dbReference type="InterPro" id="IPR050397">
    <property type="entry name" value="Env_Response_Regulators"/>
</dbReference>
<proteinExistence type="predicted"/>
<name>A0A1J5R465_9ZZZZ</name>
<dbReference type="EMBL" id="MLJW01000613">
    <property type="protein sequence ID" value="OIQ84507.1"/>
    <property type="molecule type" value="Genomic_DNA"/>
</dbReference>
<organism evidence="2">
    <name type="scientific">mine drainage metagenome</name>
    <dbReference type="NCBI Taxonomy" id="410659"/>
    <lineage>
        <taxon>unclassified sequences</taxon>
        <taxon>metagenomes</taxon>
        <taxon>ecological metagenomes</taxon>
    </lineage>
</organism>
<dbReference type="EC" id="2.3.1.-" evidence="2"/>
<dbReference type="SMART" id="SM00100">
    <property type="entry name" value="cNMP"/>
    <property type="match status" value="1"/>
</dbReference>
<keyword evidence="2" id="KW-0808">Transferase</keyword>
<dbReference type="InterPro" id="IPR018490">
    <property type="entry name" value="cNMP-bd_dom_sf"/>
</dbReference>
<dbReference type="CDD" id="cd00038">
    <property type="entry name" value="CAP_ED"/>
    <property type="match status" value="1"/>
</dbReference>
<dbReference type="PROSITE" id="PS50042">
    <property type="entry name" value="CNMP_BINDING_3"/>
    <property type="match status" value="1"/>
</dbReference>
<feature type="domain" description="Cyclic nucleotide-binding" evidence="1">
    <location>
        <begin position="69"/>
        <end position="155"/>
    </location>
</feature>
<keyword evidence="2" id="KW-0012">Acyltransferase</keyword>